<evidence type="ECO:0000256" key="1">
    <source>
        <dbReference type="SAM" id="MobiDB-lite"/>
    </source>
</evidence>
<dbReference type="GeneID" id="64600960"/>
<feature type="region of interest" description="Disordered" evidence="1">
    <location>
        <begin position="1"/>
        <end position="31"/>
    </location>
</feature>
<evidence type="ECO:0000313" key="2">
    <source>
        <dbReference type="EMBL" id="KAG1789468.1"/>
    </source>
</evidence>
<evidence type="ECO:0000313" key="3">
    <source>
        <dbReference type="Proteomes" id="UP000719766"/>
    </source>
</evidence>
<feature type="compositionally biased region" description="Polar residues" evidence="1">
    <location>
        <begin position="219"/>
        <end position="228"/>
    </location>
</feature>
<feature type="compositionally biased region" description="Low complexity" evidence="1">
    <location>
        <begin position="232"/>
        <end position="241"/>
    </location>
</feature>
<dbReference type="EMBL" id="JABBWE010000059">
    <property type="protein sequence ID" value="KAG1789468.1"/>
    <property type="molecule type" value="Genomic_DNA"/>
</dbReference>
<gene>
    <name evidence="2" type="ORF">HD556DRAFT_1447083</name>
</gene>
<accession>A0A9P7AJ51</accession>
<reference evidence="2" key="1">
    <citation type="journal article" date="2020" name="New Phytol.">
        <title>Comparative genomics reveals dynamic genome evolution in host specialist ectomycorrhizal fungi.</title>
        <authorList>
            <person name="Lofgren L.A."/>
            <person name="Nguyen N.H."/>
            <person name="Vilgalys R."/>
            <person name="Ruytinx J."/>
            <person name="Liao H.L."/>
            <person name="Branco S."/>
            <person name="Kuo A."/>
            <person name="LaButti K."/>
            <person name="Lipzen A."/>
            <person name="Andreopoulos W."/>
            <person name="Pangilinan J."/>
            <person name="Riley R."/>
            <person name="Hundley H."/>
            <person name="Na H."/>
            <person name="Barry K."/>
            <person name="Grigoriev I.V."/>
            <person name="Stajich J.E."/>
            <person name="Kennedy P.G."/>
        </authorList>
    </citation>
    <scope>NUCLEOTIDE SEQUENCE</scope>
    <source>
        <strain evidence="2">S12</strain>
    </source>
</reference>
<dbReference type="RefSeq" id="XP_041156540.1">
    <property type="nucleotide sequence ID" value="XM_041307196.1"/>
</dbReference>
<protein>
    <submittedName>
        <fullName evidence="2">Uncharacterized protein</fullName>
    </submittedName>
</protein>
<proteinExistence type="predicted"/>
<sequence length="241" mass="24924">MTVIESYSPSRSRDGGKGPRKSIPTTSQGWDGAGGTRGAVCLDVPCHGFPPDMLLQFRGVVCHQLLRSFRNSLGDSNTLLKRLSFSYWPCNCFSSSVSFGLPGPDSLPSIRSAGVHGPRRTNPPWTRRANSLLVSGRPVSAGGTGGLPRTCLGIGPGPLDEAIGCLVVDPGLLGEAIGGLVVGLDPLDEWTDCLVVDPDATSALAAAILALRRGGATYASTPTDTGIDTRSEASSTGESSS</sequence>
<comment type="caution">
    <text evidence="2">The sequence shown here is derived from an EMBL/GenBank/DDBJ whole genome shotgun (WGS) entry which is preliminary data.</text>
</comment>
<organism evidence="2 3">
    <name type="scientific">Suillus plorans</name>
    <dbReference type="NCBI Taxonomy" id="116603"/>
    <lineage>
        <taxon>Eukaryota</taxon>
        <taxon>Fungi</taxon>
        <taxon>Dikarya</taxon>
        <taxon>Basidiomycota</taxon>
        <taxon>Agaricomycotina</taxon>
        <taxon>Agaricomycetes</taxon>
        <taxon>Agaricomycetidae</taxon>
        <taxon>Boletales</taxon>
        <taxon>Suillineae</taxon>
        <taxon>Suillaceae</taxon>
        <taxon>Suillus</taxon>
    </lineage>
</organism>
<feature type="region of interest" description="Disordered" evidence="1">
    <location>
        <begin position="219"/>
        <end position="241"/>
    </location>
</feature>
<dbReference type="Proteomes" id="UP000719766">
    <property type="component" value="Unassembled WGS sequence"/>
</dbReference>
<keyword evidence="3" id="KW-1185">Reference proteome</keyword>
<feature type="compositionally biased region" description="Polar residues" evidence="1">
    <location>
        <begin position="1"/>
        <end position="10"/>
    </location>
</feature>
<name>A0A9P7AJ51_9AGAM</name>
<dbReference type="AlphaFoldDB" id="A0A9P7AJ51"/>